<keyword evidence="1" id="KW-1133">Transmembrane helix</keyword>
<protein>
    <recommendedName>
        <fullName evidence="4">EamA-like transporter family protein</fullName>
    </recommendedName>
</protein>
<feature type="transmembrane region" description="Helical" evidence="1">
    <location>
        <begin position="38"/>
        <end position="59"/>
    </location>
</feature>
<evidence type="ECO:0000256" key="1">
    <source>
        <dbReference type="SAM" id="Phobius"/>
    </source>
</evidence>
<organism evidence="2 3">
    <name type="scientific">Butyrivibrio hungatei</name>
    <dbReference type="NCBI Taxonomy" id="185008"/>
    <lineage>
        <taxon>Bacteria</taxon>
        <taxon>Bacillati</taxon>
        <taxon>Bacillota</taxon>
        <taxon>Clostridia</taxon>
        <taxon>Lachnospirales</taxon>
        <taxon>Lachnospiraceae</taxon>
        <taxon>Butyrivibrio</taxon>
    </lineage>
</organism>
<keyword evidence="1" id="KW-0812">Transmembrane</keyword>
<dbReference type="KEGG" id="bhu:bhn_I0524"/>
<evidence type="ECO:0000313" key="3">
    <source>
        <dbReference type="Proteomes" id="UP000179284"/>
    </source>
</evidence>
<dbReference type="SUPFAM" id="SSF103481">
    <property type="entry name" value="Multidrug resistance efflux transporter EmrE"/>
    <property type="match status" value="1"/>
</dbReference>
<accession>A0A1D9NYZ3</accession>
<sequence length="114" mass="12893">MINIYFLLMILAEIIASSSQMLLKLSATKKYPNFIREYLNALVIGGYCLLVVSMAISIFCYDGLGYMGVVVMEPIGYIIVMFMSRVFFKEKFTLRKFIGMVLILSGIVVFYALG</sequence>
<dbReference type="EMBL" id="CP017831">
    <property type="protein sequence ID" value="AOZ95558.1"/>
    <property type="molecule type" value="Genomic_DNA"/>
</dbReference>
<feature type="transmembrane region" description="Helical" evidence="1">
    <location>
        <begin position="97"/>
        <end position="113"/>
    </location>
</feature>
<dbReference type="OrthoDB" id="2873177at2"/>
<dbReference type="AlphaFoldDB" id="A0A1D9NYZ3"/>
<gene>
    <name evidence="2" type="ORF">bhn_I0524</name>
</gene>
<dbReference type="RefSeq" id="WP_071175327.1">
    <property type="nucleotide sequence ID" value="NZ_CP017831.1"/>
</dbReference>
<proteinExistence type="predicted"/>
<name>A0A1D9NYZ3_9FIRM</name>
<evidence type="ECO:0008006" key="4">
    <source>
        <dbReference type="Google" id="ProtNLM"/>
    </source>
</evidence>
<dbReference type="Gene3D" id="1.10.3730.20">
    <property type="match status" value="1"/>
</dbReference>
<reference evidence="3" key="1">
    <citation type="submission" date="2016-10" db="EMBL/GenBank/DDBJ databases">
        <title>The complete genome sequence of the rumen bacterium Butyrivibrio hungatei MB2003.</title>
        <authorList>
            <person name="Palevich N."/>
            <person name="Kelly W.J."/>
            <person name="Leahy S.C."/>
            <person name="Altermann E."/>
            <person name="Rakonjac J."/>
            <person name="Attwood G.T."/>
        </authorList>
    </citation>
    <scope>NUCLEOTIDE SEQUENCE [LARGE SCALE GENOMIC DNA]</scope>
    <source>
        <strain evidence="3">MB2003</strain>
    </source>
</reference>
<evidence type="ECO:0000313" key="2">
    <source>
        <dbReference type="EMBL" id="AOZ95558.1"/>
    </source>
</evidence>
<feature type="transmembrane region" description="Helical" evidence="1">
    <location>
        <begin position="6"/>
        <end position="26"/>
    </location>
</feature>
<dbReference type="InterPro" id="IPR037185">
    <property type="entry name" value="EmrE-like"/>
</dbReference>
<dbReference type="Proteomes" id="UP000179284">
    <property type="component" value="Chromosome I"/>
</dbReference>
<feature type="transmembrane region" description="Helical" evidence="1">
    <location>
        <begin position="65"/>
        <end position="88"/>
    </location>
</feature>
<keyword evidence="1" id="KW-0472">Membrane</keyword>
<keyword evidence="3" id="KW-1185">Reference proteome</keyword>